<gene>
    <name evidence="1" type="ORF">PQU95_05480</name>
</gene>
<dbReference type="Proteomes" id="UP001219956">
    <property type="component" value="Unassembled WGS sequence"/>
</dbReference>
<evidence type="ECO:0008006" key="3">
    <source>
        <dbReference type="Google" id="ProtNLM"/>
    </source>
</evidence>
<dbReference type="EMBL" id="JAQQLF010000006">
    <property type="protein sequence ID" value="MDC7716664.1"/>
    <property type="molecule type" value="Genomic_DNA"/>
</dbReference>
<accession>A0ABT5IVV2</accession>
<evidence type="ECO:0000313" key="1">
    <source>
        <dbReference type="EMBL" id="MDC7716664.1"/>
    </source>
</evidence>
<keyword evidence="2" id="KW-1185">Reference proteome</keyword>
<protein>
    <recommendedName>
        <fullName evidence="3">DUF2314 domain-containing protein</fullName>
    </recommendedName>
</protein>
<organism evidence="1 2">
    <name type="scientific">Vogesella aquatica</name>
    <dbReference type="NCBI Taxonomy" id="2984206"/>
    <lineage>
        <taxon>Bacteria</taxon>
        <taxon>Pseudomonadati</taxon>
        <taxon>Pseudomonadota</taxon>
        <taxon>Betaproteobacteria</taxon>
        <taxon>Neisseriales</taxon>
        <taxon>Chromobacteriaceae</taxon>
        <taxon>Vogesella</taxon>
    </lineage>
</organism>
<evidence type="ECO:0000313" key="2">
    <source>
        <dbReference type="Proteomes" id="UP001219956"/>
    </source>
</evidence>
<proteinExistence type="predicted"/>
<reference evidence="1 2" key="1">
    <citation type="submission" date="2023-01" db="EMBL/GenBank/DDBJ databases">
        <title>Novel species of the genus Vogesella isolated from rivers.</title>
        <authorList>
            <person name="Lu H."/>
        </authorList>
    </citation>
    <scope>NUCLEOTIDE SEQUENCE [LARGE SCALE GENOMIC DNA]</scope>
    <source>
        <strain evidence="1 2">DC21W</strain>
    </source>
</reference>
<comment type="caution">
    <text evidence="1">The sequence shown here is derived from an EMBL/GenBank/DDBJ whole genome shotgun (WGS) entry which is preliminary data.</text>
</comment>
<sequence>MNQPTLASDYWCLVSGEERHNTSPSTFELPSLADRKSLKPGQGAKLIFMIEGEEEDGTVSTSTERMWVIVTSREADGYMGILDNQPASLPPETGFYLCQGAEVPFLPEHVIAIEDPPAQYSAEKLATPPTKRWRHREV</sequence>
<dbReference type="RefSeq" id="WP_272751058.1">
    <property type="nucleotide sequence ID" value="NZ_JAQQLF010000006.1"/>
</dbReference>
<name>A0ABT5IVV2_9NEIS</name>